<feature type="transmembrane region" description="Helical" evidence="5">
    <location>
        <begin position="451"/>
        <end position="467"/>
    </location>
</feature>
<dbReference type="InterPro" id="IPR002938">
    <property type="entry name" value="FAD-bd"/>
</dbReference>
<keyword evidence="5" id="KW-1133">Transmembrane helix</keyword>
<keyword evidence="2" id="KW-0285">Flavoprotein</keyword>
<dbReference type="InterPro" id="IPR036188">
    <property type="entry name" value="FAD/NAD-bd_sf"/>
</dbReference>
<dbReference type="EMBL" id="CP063407">
    <property type="protein sequence ID" value="QSZ32310.1"/>
    <property type="molecule type" value="Genomic_DNA"/>
</dbReference>
<evidence type="ECO:0000313" key="7">
    <source>
        <dbReference type="EMBL" id="QSZ32310.1"/>
    </source>
</evidence>
<protein>
    <recommendedName>
        <fullName evidence="6">FAD-binding domain-containing protein</fullName>
    </recommendedName>
</protein>
<feature type="transmembrane region" description="Helical" evidence="5">
    <location>
        <begin position="488"/>
        <end position="506"/>
    </location>
</feature>
<dbReference type="Proteomes" id="UP000672032">
    <property type="component" value="Chromosome 3"/>
</dbReference>
<feature type="transmembrane region" description="Helical" evidence="5">
    <location>
        <begin position="601"/>
        <end position="620"/>
    </location>
</feature>
<evidence type="ECO:0000256" key="2">
    <source>
        <dbReference type="ARBA" id="ARBA00022630"/>
    </source>
</evidence>
<evidence type="ECO:0000256" key="3">
    <source>
        <dbReference type="ARBA" id="ARBA00022827"/>
    </source>
</evidence>
<dbReference type="SUPFAM" id="SSF51905">
    <property type="entry name" value="FAD/NAD(P)-binding domain"/>
    <property type="match status" value="1"/>
</dbReference>
<dbReference type="GO" id="GO:0004497">
    <property type="term" value="F:monooxygenase activity"/>
    <property type="evidence" value="ECO:0007669"/>
    <property type="project" value="InterPro"/>
</dbReference>
<proteinExistence type="inferred from homology"/>
<feature type="transmembrane region" description="Helical" evidence="5">
    <location>
        <begin position="641"/>
        <end position="662"/>
    </location>
</feature>
<gene>
    <name evidence="7" type="ORF">DSL72_001884</name>
</gene>
<keyword evidence="8" id="KW-1185">Reference proteome</keyword>
<evidence type="ECO:0000256" key="4">
    <source>
        <dbReference type="ARBA" id="ARBA00023002"/>
    </source>
</evidence>
<evidence type="ECO:0000259" key="6">
    <source>
        <dbReference type="Pfam" id="PF01494"/>
    </source>
</evidence>
<dbReference type="Pfam" id="PF01494">
    <property type="entry name" value="FAD_binding_3"/>
    <property type="match status" value="2"/>
</dbReference>
<sequence length="754" mass="84265">MSEKAQMKVVIVGGSIAGLTLAHCLSRYGIDYVVLERRNNIAPQLGASVSLMPNGSRILDQLGMFDAVSENIEPCIFMQTWDECGRLLSETDAPILTGKRLGYTITFLEREKLLEILYQNLPDKSKILTGKYVRSIEQDSKEAVVICEDGSRYSGDVIAGADGIHSVIRSEMRRQIAKEGTLKDLEALKRDDAALSAEYSCLFGISKPIPGLEIGHTHRSSGKGASTLLFGGVDGKLYWFLFTKNDERSFGDEIPRYKKGDETNHVAKYMHHHVSGDIIFSEVWKHRTVANFVPVEEMENEHWVWNRVACLGDSIHKMTPNLGQGANCAIESAAEMANSLAIALREGGGKPSFEDIKNALSLYHEKRNVRANLIVKAANKFTRVEALETTGDWVASMFILPRLGDILADRGAKVQVGATRLNCLPMPKRALEGTMPWSMNSGIGKEENKKRRAQLALPLLLIGFWFFRNRIPDSKTFPAGASLLEVKLSMLWSIVHLLPLVTIWTIESYRRGNALTIANIFSTILLLLSQKFGIGLIAPIYFFFHYVQSPQENFAALDNRLTNMAFAKTFPLAILIIFLGPSYAIWNANEIESAQWVYENAWCWFPVYLTILLRVLGFVVKDTTRLDRIYKPTADLPYLRIIYSIPIIICGSLHLSEGLSHLTSITSLTHKSQSPFQLGQALLGKAEIFSYGADFYWTLLHFADLKFVGKLSSNWFLILATLLLSTGIAGPGAALVFMWAWREEIMAKKHSPSE</sequence>
<comment type="similarity">
    <text evidence="1">Belongs to the paxM FAD-dependent monooxygenase family.</text>
</comment>
<feature type="domain" description="FAD-binding" evidence="6">
    <location>
        <begin position="293"/>
        <end position="376"/>
    </location>
</feature>
<feature type="domain" description="FAD-binding" evidence="6">
    <location>
        <begin position="7"/>
        <end position="182"/>
    </location>
</feature>
<keyword evidence="3" id="KW-0274">FAD</keyword>
<dbReference type="AlphaFoldDB" id="A0A8A3PB29"/>
<reference evidence="7" key="1">
    <citation type="submission" date="2020-10" db="EMBL/GenBank/DDBJ databases">
        <title>Genome Sequence of Monilinia vaccinii-corymbosi Sheds Light on Mummy Berry Disease Infection of Blueberry and Mating Type.</title>
        <authorList>
            <person name="Yow A.G."/>
            <person name="Zhang Y."/>
            <person name="Bansal K."/>
            <person name="Eacker S.M."/>
            <person name="Sullivan S."/>
            <person name="Liachko I."/>
            <person name="Cubeta M.A."/>
            <person name="Rollins J.A."/>
            <person name="Ashrafi H."/>
        </authorList>
    </citation>
    <scope>NUCLEOTIDE SEQUENCE</scope>
    <source>
        <strain evidence="7">RL-1</strain>
    </source>
</reference>
<dbReference type="InterPro" id="IPR050562">
    <property type="entry name" value="FAD_mOase_fung"/>
</dbReference>
<dbReference type="Gene3D" id="3.50.50.60">
    <property type="entry name" value="FAD/NAD(P)-binding domain"/>
    <property type="match status" value="1"/>
</dbReference>
<feature type="transmembrane region" description="Helical" evidence="5">
    <location>
        <begin position="715"/>
        <end position="741"/>
    </location>
</feature>
<dbReference type="GO" id="GO:0071949">
    <property type="term" value="F:FAD binding"/>
    <property type="evidence" value="ECO:0007669"/>
    <property type="project" value="InterPro"/>
</dbReference>
<feature type="transmembrane region" description="Helical" evidence="5">
    <location>
        <begin position="518"/>
        <end position="544"/>
    </location>
</feature>
<dbReference type="OrthoDB" id="10029326at2759"/>
<evidence type="ECO:0000313" key="8">
    <source>
        <dbReference type="Proteomes" id="UP000672032"/>
    </source>
</evidence>
<keyword evidence="5" id="KW-0812">Transmembrane</keyword>
<accession>A0A8A3PB29</accession>
<keyword evidence="4" id="KW-0560">Oxidoreductase</keyword>
<dbReference type="PANTHER" id="PTHR47356">
    <property type="entry name" value="FAD-DEPENDENT MONOOXYGENASE ASQG-RELATED"/>
    <property type="match status" value="1"/>
</dbReference>
<dbReference type="PRINTS" id="PR00420">
    <property type="entry name" value="RNGMNOXGNASE"/>
</dbReference>
<keyword evidence="5" id="KW-0472">Membrane</keyword>
<feature type="transmembrane region" description="Helical" evidence="5">
    <location>
        <begin position="565"/>
        <end position="586"/>
    </location>
</feature>
<dbReference type="PANTHER" id="PTHR47356:SF2">
    <property type="entry name" value="FAD-BINDING DOMAIN-CONTAINING PROTEIN-RELATED"/>
    <property type="match status" value="1"/>
</dbReference>
<name>A0A8A3PB29_9HELO</name>
<evidence type="ECO:0000256" key="5">
    <source>
        <dbReference type="SAM" id="Phobius"/>
    </source>
</evidence>
<organism evidence="7 8">
    <name type="scientific">Monilinia vaccinii-corymbosi</name>
    <dbReference type="NCBI Taxonomy" id="61207"/>
    <lineage>
        <taxon>Eukaryota</taxon>
        <taxon>Fungi</taxon>
        <taxon>Dikarya</taxon>
        <taxon>Ascomycota</taxon>
        <taxon>Pezizomycotina</taxon>
        <taxon>Leotiomycetes</taxon>
        <taxon>Helotiales</taxon>
        <taxon>Sclerotiniaceae</taxon>
        <taxon>Monilinia</taxon>
    </lineage>
</organism>
<evidence type="ECO:0000256" key="1">
    <source>
        <dbReference type="ARBA" id="ARBA00007992"/>
    </source>
</evidence>